<protein>
    <submittedName>
        <fullName evidence="2">UMA domain-containing protein</fullName>
    </submittedName>
</protein>
<proteinExistence type="predicted"/>
<evidence type="ECO:0000313" key="2">
    <source>
        <dbReference type="WBParaSite" id="SMUV_0000581501-mRNA-1"/>
    </source>
</evidence>
<sequence>MTSGHLQRYIEDVIMDINPSYYPPPLVFVPDITIPSPVLPQYNFSVEHSAIKQYERLNKEMDLAMKQSAMEATKFSLQESSEVNSSDGRAVLTEVVSSFNYMKPTTSSPNIFLPLDDNSNKNSSNSVALMKPQVSNGILMPSRVTVEPKVNSNNVGKKSNITFEEFEPKPNLFDLLEMRTIDDKSLLEQVLSASLIANSMPSSVSECHSNNIACSNNDSNTLSTVCFIYS</sequence>
<name>A0A0N5AMK6_9BILA</name>
<evidence type="ECO:0000313" key="1">
    <source>
        <dbReference type="Proteomes" id="UP000046393"/>
    </source>
</evidence>
<keyword evidence="1" id="KW-1185">Reference proteome</keyword>
<accession>A0A0N5AMK6</accession>
<dbReference type="AlphaFoldDB" id="A0A0N5AMK6"/>
<dbReference type="STRING" id="451379.A0A0N5AMK6"/>
<organism evidence="1 2">
    <name type="scientific">Syphacia muris</name>
    <dbReference type="NCBI Taxonomy" id="451379"/>
    <lineage>
        <taxon>Eukaryota</taxon>
        <taxon>Metazoa</taxon>
        <taxon>Ecdysozoa</taxon>
        <taxon>Nematoda</taxon>
        <taxon>Chromadorea</taxon>
        <taxon>Rhabditida</taxon>
        <taxon>Spirurina</taxon>
        <taxon>Oxyuridomorpha</taxon>
        <taxon>Oxyuroidea</taxon>
        <taxon>Oxyuridae</taxon>
        <taxon>Syphacia</taxon>
    </lineage>
</organism>
<dbReference type="Proteomes" id="UP000046393">
    <property type="component" value="Unplaced"/>
</dbReference>
<reference evidence="2" key="1">
    <citation type="submission" date="2017-02" db="UniProtKB">
        <authorList>
            <consortium name="WormBaseParasite"/>
        </authorList>
    </citation>
    <scope>IDENTIFICATION</scope>
</reference>
<dbReference type="WBParaSite" id="SMUV_0000581501-mRNA-1">
    <property type="protein sequence ID" value="SMUV_0000581501-mRNA-1"/>
    <property type="gene ID" value="SMUV_0000581501"/>
</dbReference>